<keyword evidence="1" id="KW-0812">Transmembrane</keyword>
<feature type="transmembrane region" description="Helical" evidence="1">
    <location>
        <begin position="46"/>
        <end position="70"/>
    </location>
</feature>
<evidence type="ECO:0000313" key="3">
    <source>
        <dbReference type="Proteomes" id="UP000179243"/>
    </source>
</evidence>
<feature type="transmembrane region" description="Helical" evidence="1">
    <location>
        <begin position="6"/>
        <end position="25"/>
    </location>
</feature>
<comment type="caution">
    <text evidence="2">The sequence shown here is derived from an EMBL/GenBank/DDBJ whole genome shotgun (WGS) entry which is preliminary data.</text>
</comment>
<reference evidence="2 3" key="1">
    <citation type="journal article" date="2016" name="Nat. Commun.">
        <title>Thousands of microbial genomes shed light on interconnected biogeochemical processes in an aquifer system.</title>
        <authorList>
            <person name="Anantharaman K."/>
            <person name="Brown C.T."/>
            <person name="Hug L.A."/>
            <person name="Sharon I."/>
            <person name="Castelle C.J."/>
            <person name="Probst A.J."/>
            <person name="Thomas B.C."/>
            <person name="Singh A."/>
            <person name="Wilkins M.J."/>
            <person name="Karaoz U."/>
            <person name="Brodie E.L."/>
            <person name="Williams K.H."/>
            <person name="Hubbard S.S."/>
            <person name="Banfield J.F."/>
        </authorList>
    </citation>
    <scope>NUCLEOTIDE SEQUENCE [LARGE SCALE GENOMIC DNA]</scope>
</reference>
<feature type="transmembrane region" description="Helical" evidence="1">
    <location>
        <begin position="76"/>
        <end position="95"/>
    </location>
</feature>
<dbReference type="EMBL" id="MFYX01000103">
    <property type="protein sequence ID" value="OGK02712.1"/>
    <property type="molecule type" value="Genomic_DNA"/>
</dbReference>
<keyword evidence="1" id="KW-0472">Membrane</keyword>
<organism evidence="2 3">
    <name type="scientific">Candidatus Raymondbacteria bacterium RIFOXYD12_FULL_49_13</name>
    <dbReference type="NCBI Taxonomy" id="1817890"/>
    <lineage>
        <taxon>Bacteria</taxon>
        <taxon>Raymondiibacteriota</taxon>
    </lineage>
</organism>
<evidence type="ECO:0000313" key="2">
    <source>
        <dbReference type="EMBL" id="OGK02712.1"/>
    </source>
</evidence>
<gene>
    <name evidence="2" type="ORF">A2519_09625</name>
</gene>
<accession>A0A1F7F831</accession>
<sequence length="104" mass="11677">MLEVLIIALVCGALSIIFIILEINASFNNLIRTWENLHGLSKLCMLWLWPLAILPVLIDVGITLGVVWLFSINGGMVGSMTAMMCSAFVSGYLFIRRKRHSRIR</sequence>
<protein>
    <submittedName>
        <fullName evidence="2">Uncharacterized protein</fullName>
    </submittedName>
</protein>
<proteinExistence type="predicted"/>
<evidence type="ECO:0000256" key="1">
    <source>
        <dbReference type="SAM" id="Phobius"/>
    </source>
</evidence>
<dbReference type="Proteomes" id="UP000179243">
    <property type="component" value="Unassembled WGS sequence"/>
</dbReference>
<keyword evidence="1" id="KW-1133">Transmembrane helix</keyword>
<dbReference type="AlphaFoldDB" id="A0A1F7F831"/>
<name>A0A1F7F831_UNCRA</name>